<proteinExistence type="predicted"/>
<reference evidence="1" key="2">
    <citation type="submission" date="2021-04" db="EMBL/GenBank/DDBJ databases">
        <authorList>
            <person name="Podell S."/>
        </authorList>
    </citation>
    <scope>NUCLEOTIDE SEQUENCE</scope>
    <source>
        <strain evidence="1">Hildebrandi</strain>
    </source>
</reference>
<reference evidence="1" key="1">
    <citation type="journal article" date="2021" name="Sci. Rep.">
        <title>Diploid genomic architecture of Nitzschia inconspicua, an elite biomass production diatom.</title>
        <authorList>
            <person name="Oliver A."/>
            <person name="Podell S."/>
            <person name="Pinowska A."/>
            <person name="Traller J.C."/>
            <person name="Smith S.R."/>
            <person name="McClure R."/>
            <person name="Beliaev A."/>
            <person name="Bohutskyi P."/>
            <person name="Hill E.A."/>
            <person name="Rabines A."/>
            <person name="Zheng H."/>
            <person name="Allen L.Z."/>
            <person name="Kuo A."/>
            <person name="Grigoriev I.V."/>
            <person name="Allen A.E."/>
            <person name="Hazlebeck D."/>
            <person name="Allen E.E."/>
        </authorList>
    </citation>
    <scope>NUCLEOTIDE SEQUENCE</scope>
    <source>
        <strain evidence="1">Hildebrandi</strain>
    </source>
</reference>
<accession>A0A9K3LBQ9</accession>
<sequence>MQAAVTNLVPTTKDELVACKSAAWNQGGYDVVQIEKDDTKANSFHLRFGQVTKSKRHALKLKYFMEFAAFLEFSLLEISSIEIGFILPEHDLENFKLTHVKCLERVCSALIESTGLPR</sequence>
<dbReference type="EMBL" id="JAGRRH010000014">
    <property type="protein sequence ID" value="KAG7359063.1"/>
    <property type="molecule type" value="Genomic_DNA"/>
</dbReference>
<dbReference type="AlphaFoldDB" id="A0A9K3LBQ9"/>
<comment type="caution">
    <text evidence="1">The sequence shown here is derived from an EMBL/GenBank/DDBJ whole genome shotgun (WGS) entry which is preliminary data.</text>
</comment>
<evidence type="ECO:0000313" key="2">
    <source>
        <dbReference type="Proteomes" id="UP000693970"/>
    </source>
</evidence>
<protein>
    <submittedName>
        <fullName evidence="1">Uncharacterized protein</fullName>
    </submittedName>
</protein>
<keyword evidence="2" id="KW-1185">Reference proteome</keyword>
<dbReference type="Proteomes" id="UP000693970">
    <property type="component" value="Unassembled WGS sequence"/>
</dbReference>
<organism evidence="1 2">
    <name type="scientific">Nitzschia inconspicua</name>
    <dbReference type="NCBI Taxonomy" id="303405"/>
    <lineage>
        <taxon>Eukaryota</taxon>
        <taxon>Sar</taxon>
        <taxon>Stramenopiles</taxon>
        <taxon>Ochrophyta</taxon>
        <taxon>Bacillariophyta</taxon>
        <taxon>Bacillariophyceae</taxon>
        <taxon>Bacillariophycidae</taxon>
        <taxon>Bacillariales</taxon>
        <taxon>Bacillariaceae</taxon>
        <taxon>Nitzschia</taxon>
    </lineage>
</organism>
<name>A0A9K3LBQ9_9STRA</name>
<gene>
    <name evidence="1" type="ORF">IV203_015652</name>
</gene>
<evidence type="ECO:0000313" key="1">
    <source>
        <dbReference type="EMBL" id="KAG7359063.1"/>
    </source>
</evidence>